<dbReference type="eggNOG" id="KOG1015">
    <property type="taxonomic scope" value="Eukaryota"/>
</dbReference>
<feature type="compositionally biased region" description="Basic and acidic residues" evidence="10">
    <location>
        <begin position="74"/>
        <end position="85"/>
    </location>
</feature>
<dbReference type="GO" id="GO:0005634">
    <property type="term" value="C:nucleus"/>
    <property type="evidence" value="ECO:0007669"/>
    <property type="project" value="UniProtKB-SubCell"/>
</dbReference>
<organism evidence="14 15">
    <name type="scientific">Tetranychus urticae</name>
    <name type="common">Two-spotted spider mite</name>
    <dbReference type="NCBI Taxonomy" id="32264"/>
    <lineage>
        <taxon>Eukaryota</taxon>
        <taxon>Metazoa</taxon>
        <taxon>Ecdysozoa</taxon>
        <taxon>Arthropoda</taxon>
        <taxon>Chelicerata</taxon>
        <taxon>Arachnida</taxon>
        <taxon>Acari</taxon>
        <taxon>Acariformes</taxon>
        <taxon>Trombidiformes</taxon>
        <taxon>Prostigmata</taxon>
        <taxon>Eleutherengona</taxon>
        <taxon>Raphignathae</taxon>
        <taxon>Tetranychoidea</taxon>
        <taxon>Tetranychidae</taxon>
        <taxon>Tetranychus</taxon>
    </lineage>
</organism>
<feature type="compositionally biased region" description="Polar residues" evidence="10">
    <location>
        <begin position="1231"/>
        <end position="1254"/>
    </location>
</feature>
<evidence type="ECO:0000256" key="7">
    <source>
        <dbReference type="ARBA" id="ARBA00023125"/>
    </source>
</evidence>
<protein>
    <recommendedName>
        <fullName evidence="16">Transcriptional regulator ATRX</fullName>
    </recommendedName>
</protein>
<feature type="compositionally biased region" description="Basic and acidic residues" evidence="10">
    <location>
        <begin position="1530"/>
        <end position="1546"/>
    </location>
</feature>
<feature type="domain" description="Helicase ATP-binding" evidence="12">
    <location>
        <begin position="480"/>
        <end position="672"/>
    </location>
</feature>
<feature type="compositionally biased region" description="Acidic residues" evidence="10">
    <location>
        <begin position="285"/>
        <end position="319"/>
    </location>
</feature>
<keyword evidence="6" id="KW-0067">ATP-binding</keyword>
<dbReference type="EMBL" id="CAEY01001888">
    <property type="status" value="NOT_ANNOTATED_CDS"/>
    <property type="molecule type" value="Genomic_DNA"/>
</dbReference>
<dbReference type="CDD" id="cd18007">
    <property type="entry name" value="DEXHc_ATRX-like"/>
    <property type="match status" value="1"/>
</dbReference>
<name>T1K948_TETUR</name>
<feature type="region of interest" description="Disordered" evidence="10">
    <location>
        <begin position="367"/>
        <end position="386"/>
    </location>
</feature>
<evidence type="ECO:0000313" key="15">
    <source>
        <dbReference type="Proteomes" id="UP000015104"/>
    </source>
</evidence>
<feature type="compositionally biased region" description="Polar residues" evidence="10">
    <location>
        <begin position="1502"/>
        <end position="1528"/>
    </location>
</feature>
<feature type="region of interest" description="Disordered" evidence="10">
    <location>
        <begin position="1201"/>
        <end position="1257"/>
    </location>
</feature>
<evidence type="ECO:0000256" key="9">
    <source>
        <dbReference type="SAM" id="Coils"/>
    </source>
</evidence>
<evidence type="ECO:0000259" key="11">
    <source>
        <dbReference type="PROSITE" id="PS50888"/>
    </source>
</evidence>
<sequence>MAKFEFEGLSFPHAVLNSLLPFRLVIDLGNKKDHVLVSSPKSTTQIEPVKPKEQPTRKRSSCRKSTCPPILTSRPEKKRADKNNDSDCDSDSDVNLWSDAYSDSTIGEDFTDDEIDANKRSGAILKGDKEKVTRKRVKKSEASLSKPSVQQIIENDLFLQLQPRVHILRLPSFMVNSDDKAADLEQVYKVFETNLFRDIDCVARYSERRNNFDYDDDFIPNILPSQQLSNPRKRGILELGSDDDDDDDDKDMKDAGGSSNNLPAVEKKRARMSSSKPRKRVVVADSDDSESDDMFDDEDDGEIMLDSDDYEENDDENELTEGRETLSDTEAMFKKKRKRKFARRKRYSMITLSSDDEQVDISEVIEEEPVPDQDAPISSQKSDRKEIRRVLSEAELEKATKEATSKERKRMERINEMIKQYDKILPAIENERKEKPLILDIDIKTKKVRVEVTQKLVKDLKPHQFEGLKFLYYSTIESIEKITEEGSGCILAHCMGLGKTLQVITFVQTLLSNEYTNKQIRTILIAVPVNTLKNWSEEFDKWITRKRLRTFNIYEMVDECDTKSRAHLLCTWKKEGGVMIIGLPIFASLMSLRDAKKKNATLSVIKAIEDYLSDPGPDLLIIDEGHLLKNTCTRLCKSVEKVKTKRKIMLTGTPLQNNLDEYRTMINIIKPRLLGSAKEFANRFRNPIENGQKADSNARDVSLMKKRAMILHKLLDGCIQRFGHDTLKPFLQPKLEYALYIRPSICMAKMYNYYLDHSSGRALLWDATVLRLCINHPALYYMAEKTLAAKASKVKKVQLPADLRPIGKNSNSKPESNQSQTIPNVNQQTESGEASTSSNSNNPVPSSTEPLSNVENNDKVVDKIPTDVDPETEESNNKVKKDWFKQFVGPDDWKVINLSGKLVMLFKILKKCIAIGEKLLVVSQSLETLDLIEKCLKLNNEGKNYFRIDGKTECFERTSQVNHFNNPENTDAKLFLLSTKAGGVGINLFGATRCIIFDVSWNPSDDIQAIFRIYRLGQSKPVYVYRFVAKDSMEEKIFRKQIVKLGMAIRVLDKAQVKRNFKTAELREFYTTRPNVHYDIPVLNVPQDHLLADLLCSDNNEILDCTVFDSLLEKKPEEDLTEDERQAAWAEYQKERDAEIQAAEERKQQMEEERKKAEKEAALIEAAKLSRLAEEAKQKINQQDRAKNSLAAAALASAPVLASTSTSVPTPVLNSVPSSSSTSVSIPRSTQNGASVSSPATPGPSRSTSGNASIKDNERSINVIANRLSQSLTAVNSSNTQATPTISQVAPNLILARKRGTFAYKHVARARPAIPNTRTRVNRSLKAMETIEEKRRKEEEATVNAINQALPRKRGRPPADHASSSTSAPPKKQPNNERSVGSREDSNRNVQTTPTLRQQGPYSNLNQRQGNQGYPNPQIMQRVQNSNYQPPPQAHSTTKSHSSNTQSENRHHQSTGIPSHGHSSEPSSAHSQHSSSSSNFQNYQYQTSPPPSQHTIPPPYTSNPFNFRSQDHNPSQNYPSQRAHSNGRPSYRDRDYRKDNMWPKFK</sequence>
<dbReference type="GO" id="GO:0005524">
    <property type="term" value="F:ATP binding"/>
    <property type="evidence" value="ECO:0007669"/>
    <property type="project" value="UniProtKB-KW"/>
</dbReference>
<reference evidence="14" key="2">
    <citation type="submission" date="2015-06" db="UniProtKB">
        <authorList>
            <consortium name="EnsemblMetazoa"/>
        </authorList>
    </citation>
    <scope>IDENTIFICATION</scope>
</reference>
<feature type="compositionally biased region" description="Basic and acidic residues" evidence="10">
    <location>
        <begin position="856"/>
        <end position="866"/>
    </location>
</feature>
<dbReference type="PROSITE" id="PS51192">
    <property type="entry name" value="HELICASE_ATP_BIND_1"/>
    <property type="match status" value="1"/>
</dbReference>
<dbReference type="GO" id="GO:0016887">
    <property type="term" value="F:ATP hydrolysis activity"/>
    <property type="evidence" value="ECO:0007669"/>
    <property type="project" value="InterPro"/>
</dbReference>
<dbReference type="InterPro" id="IPR014001">
    <property type="entry name" value="Helicase_ATP-bd"/>
</dbReference>
<dbReference type="Pfam" id="PF00271">
    <property type="entry name" value="Helicase_C"/>
    <property type="match status" value="1"/>
</dbReference>
<dbReference type="PANTHER" id="PTHR45797:SF3">
    <property type="entry name" value="TRANSCRIPTIONAL REGULATOR ATRX HOMOLOG"/>
    <property type="match status" value="1"/>
</dbReference>
<dbReference type="Pfam" id="PF00176">
    <property type="entry name" value="SNF2-rel_dom"/>
    <property type="match status" value="1"/>
</dbReference>
<feature type="compositionally biased region" description="Pro residues" evidence="10">
    <location>
        <begin position="1488"/>
        <end position="1501"/>
    </location>
</feature>
<feature type="compositionally biased region" description="Polar residues" evidence="10">
    <location>
        <begin position="808"/>
        <end position="834"/>
    </location>
</feature>
<dbReference type="SMART" id="SM00490">
    <property type="entry name" value="HELICc"/>
    <property type="match status" value="1"/>
</dbReference>
<keyword evidence="5" id="KW-0347">Helicase</keyword>
<dbReference type="InterPro" id="IPR038718">
    <property type="entry name" value="SNF2-like_sf"/>
</dbReference>
<dbReference type="GO" id="GO:0003677">
    <property type="term" value="F:DNA binding"/>
    <property type="evidence" value="ECO:0007669"/>
    <property type="project" value="UniProtKB-KW"/>
</dbReference>
<dbReference type="Proteomes" id="UP000015104">
    <property type="component" value="Unassembled WGS sequence"/>
</dbReference>
<evidence type="ECO:0000256" key="3">
    <source>
        <dbReference type="ARBA" id="ARBA00022741"/>
    </source>
</evidence>
<keyword evidence="3" id="KW-0547">Nucleotide-binding</keyword>
<evidence type="ECO:0000259" key="12">
    <source>
        <dbReference type="PROSITE" id="PS51192"/>
    </source>
</evidence>
<dbReference type="InterPro" id="IPR000330">
    <property type="entry name" value="SNF2_N"/>
</dbReference>
<dbReference type="PROSITE" id="PS51194">
    <property type="entry name" value="HELICASE_CTER"/>
    <property type="match status" value="1"/>
</dbReference>
<comment type="similarity">
    <text evidence="2">Belongs to the SNF2/RAD54 helicase family.</text>
</comment>
<dbReference type="GO" id="GO:0046983">
    <property type="term" value="F:protein dimerization activity"/>
    <property type="evidence" value="ECO:0007669"/>
    <property type="project" value="InterPro"/>
</dbReference>
<dbReference type="SUPFAM" id="SSF52540">
    <property type="entry name" value="P-loop containing nucleoside triphosphate hydrolases"/>
    <property type="match status" value="2"/>
</dbReference>
<dbReference type="InterPro" id="IPR044574">
    <property type="entry name" value="ARIP4-like"/>
</dbReference>
<feature type="region of interest" description="Disordered" evidence="10">
    <location>
        <begin position="800"/>
        <end position="877"/>
    </location>
</feature>
<dbReference type="EnsemblMetazoa" id="tetur07g03670.1">
    <property type="protein sequence ID" value="tetur07g03670.1"/>
    <property type="gene ID" value="tetur07g03670"/>
</dbReference>
<dbReference type="PROSITE" id="PS50888">
    <property type="entry name" value="BHLH"/>
    <property type="match status" value="1"/>
</dbReference>
<dbReference type="PANTHER" id="PTHR45797">
    <property type="entry name" value="RAD54-LIKE"/>
    <property type="match status" value="1"/>
</dbReference>
<feature type="domain" description="Helicase C-terminal" evidence="13">
    <location>
        <begin position="907"/>
        <end position="1067"/>
    </location>
</feature>
<dbReference type="GO" id="GO:0004386">
    <property type="term" value="F:helicase activity"/>
    <property type="evidence" value="ECO:0007669"/>
    <property type="project" value="UniProtKB-KW"/>
</dbReference>
<keyword evidence="7" id="KW-0238">DNA-binding</keyword>
<dbReference type="InterPro" id="IPR011598">
    <property type="entry name" value="bHLH_dom"/>
</dbReference>
<feature type="compositionally biased region" description="Low complexity" evidence="10">
    <location>
        <begin position="1201"/>
        <end position="1230"/>
    </location>
</feature>
<dbReference type="InterPro" id="IPR001650">
    <property type="entry name" value="Helicase_C-like"/>
</dbReference>
<evidence type="ECO:0000256" key="6">
    <source>
        <dbReference type="ARBA" id="ARBA00022840"/>
    </source>
</evidence>
<feature type="region of interest" description="Disordered" evidence="10">
    <location>
        <begin position="1332"/>
        <end position="1546"/>
    </location>
</feature>
<evidence type="ECO:0000313" key="14">
    <source>
        <dbReference type="EnsemblMetazoa" id="tetur07g03670.1"/>
    </source>
</evidence>
<keyword evidence="4" id="KW-0378">Hydrolase</keyword>
<evidence type="ECO:0000256" key="8">
    <source>
        <dbReference type="ARBA" id="ARBA00023242"/>
    </source>
</evidence>
<feature type="compositionally biased region" description="Low complexity" evidence="10">
    <location>
        <begin position="835"/>
        <end position="848"/>
    </location>
</feature>
<comment type="subcellular location">
    <subcellularLocation>
        <location evidence="1">Nucleus</location>
    </subcellularLocation>
</comment>
<evidence type="ECO:0008006" key="16">
    <source>
        <dbReference type="Google" id="ProtNLM"/>
    </source>
</evidence>
<feature type="compositionally biased region" description="Low complexity" evidence="10">
    <location>
        <begin position="1459"/>
        <end position="1478"/>
    </location>
</feature>
<feature type="domain" description="BHLH" evidence="11">
    <location>
        <begin position="398"/>
        <end position="449"/>
    </location>
</feature>
<evidence type="ECO:0000256" key="1">
    <source>
        <dbReference type="ARBA" id="ARBA00004123"/>
    </source>
</evidence>
<dbReference type="InterPro" id="IPR027417">
    <property type="entry name" value="P-loop_NTPase"/>
</dbReference>
<feature type="compositionally biased region" description="Acidic residues" evidence="10">
    <location>
        <begin position="240"/>
        <end position="249"/>
    </location>
</feature>
<dbReference type="Gene3D" id="3.40.50.300">
    <property type="entry name" value="P-loop containing nucleotide triphosphate hydrolases"/>
    <property type="match status" value="1"/>
</dbReference>
<feature type="region of interest" description="Disordered" evidence="10">
    <location>
        <begin position="219"/>
        <end position="321"/>
    </location>
</feature>
<accession>T1K948</accession>
<evidence type="ECO:0000256" key="5">
    <source>
        <dbReference type="ARBA" id="ARBA00022806"/>
    </source>
</evidence>
<keyword evidence="8" id="KW-0539">Nucleus</keyword>
<proteinExistence type="inferred from homology"/>
<keyword evidence="9" id="KW-0175">Coiled coil</keyword>
<evidence type="ECO:0000256" key="4">
    <source>
        <dbReference type="ARBA" id="ARBA00022801"/>
    </source>
</evidence>
<reference evidence="15" key="1">
    <citation type="submission" date="2011-08" db="EMBL/GenBank/DDBJ databases">
        <authorList>
            <person name="Rombauts S."/>
        </authorList>
    </citation>
    <scope>NUCLEOTIDE SEQUENCE</scope>
    <source>
        <strain evidence="15">London</strain>
    </source>
</reference>
<feature type="coiled-coil region" evidence="9">
    <location>
        <begin position="1133"/>
        <end position="1193"/>
    </location>
</feature>
<dbReference type="STRING" id="32264.T1K948"/>
<feature type="region of interest" description="Disordered" evidence="10">
    <location>
        <begin position="39"/>
        <end position="91"/>
    </location>
</feature>
<evidence type="ECO:0000256" key="2">
    <source>
        <dbReference type="ARBA" id="ARBA00007025"/>
    </source>
</evidence>
<evidence type="ECO:0000259" key="13">
    <source>
        <dbReference type="PROSITE" id="PS51194"/>
    </source>
</evidence>
<dbReference type="CDD" id="cd18793">
    <property type="entry name" value="SF2_C_SNF"/>
    <property type="match status" value="1"/>
</dbReference>
<dbReference type="HOGENOM" id="CLU_246606_0_0_1"/>
<feature type="compositionally biased region" description="Polar residues" evidence="10">
    <location>
        <begin position="1388"/>
        <end position="1447"/>
    </location>
</feature>
<dbReference type="SMART" id="SM00487">
    <property type="entry name" value="DEXDc"/>
    <property type="match status" value="1"/>
</dbReference>
<dbReference type="InterPro" id="IPR049730">
    <property type="entry name" value="SNF2/RAD54-like_C"/>
</dbReference>
<evidence type="ECO:0000256" key="10">
    <source>
        <dbReference type="SAM" id="MobiDB-lite"/>
    </source>
</evidence>
<dbReference type="Gene3D" id="3.40.50.10810">
    <property type="entry name" value="Tandem AAA-ATPase domain"/>
    <property type="match status" value="1"/>
</dbReference>
<feature type="compositionally biased region" description="Basic residues" evidence="10">
    <location>
        <begin position="268"/>
        <end position="281"/>
    </location>
</feature>
<keyword evidence="15" id="KW-1185">Reference proteome</keyword>